<organism evidence="11 12">
    <name type="scientific">Acacia crassicarpa</name>
    <name type="common">northern wattle</name>
    <dbReference type="NCBI Taxonomy" id="499986"/>
    <lineage>
        <taxon>Eukaryota</taxon>
        <taxon>Viridiplantae</taxon>
        <taxon>Streptophyta</taxon>
        <taxon>Embryophyta</taxon>
        <taxon>Tracheophyta</taxon>
        <taxon>Spermatophyta</taxon>
        <taxon>Magnoliopsida</taxon>
        <taxon>eudicotyledons</taxon>
        <taxon>Gunneridae</taxon>
        <taxon>Pentapetalae</taxon>
        <taxon>rosids</taxon>
        <taxon>fabids</taxon>
        <taxon>Fabales</taxon>
        <taxon>Fabaceae</taxon>
        <taxon>Caesalpinioideae</taxon>
        <taxon>mimosoid clade</taxon>
        <taxon>Acacieae</taxon>
        <taxon>Acacia</taxon>
    </lineage>
</organism>
<protein>
    <recommendedName>
        <fullName evidence="13">Cytochrome P450</fullName>
    </recommendedName>
</protein>
<evidence type="ECO:0000256" key="9">
    <source>
        <dbReference type="RuleBase" id="RU000461"/>
    </source>
</evidence>
<dbReference type="FunFam" id="1.10.630.10:FF:000008">
    <property type="entry name" value="Cytochrome P450 71D8"/>
    <property type="match status" value="1"/>
</dbReference>
<evidence type="ECO:0000256" key="4">
    <source>
        <dbReference type="ARBA" id="ARBA00022723"/>
    </source>
</evidence>
<dbReference type="GO" id="GO:0016705">
    <property type="term" value="F:oxidoreductase activity, acting on paired donors, with incorporation or reduction of molecular oxygen"/>
    <property type="evidence" value="ECO:0007669"/>
    <property type="project" value="InterPro"/>
</dbReference>
<dbReference type="PROSITE" id="PS00086">
    <property type="entry name" value="CYTOCHROME_P450"/>
    <property type="match status" value="1"/>
</dbReference>
<evidence type="ECO:0000256" key="6">
    <source>
        <dbReference type="ARBA" id="ARBA00023004"/>
    </source>
</evidence>
<dbReference type="InterPro" id="IPR001128">
    <property type="entry name" value="Cyt_P450"/>
</dbReference>
<feature type="binding site" description="axial binding residue" evidence="8">
    <location>
        <position position="442"/>
    </location>
    <ligand>
        <name>heme</name>
        <dbReference type="ChEBI" id="CHEBI:30413"/>
    </ligand>
    <ligandPart>
        <name>Fe</name>
        <dbReference type="ChEBI" id="CHEBI:18248"/>
    </ligandPart>
</feature>
<dbReference type="CDD" id="cd11072">
    <property type="entry name" value="CYP71-like"/>
    <property type="match status" value="1"/>
</dbReference>
<dbReference type="Gene3D" id="1.10.630.10">
    <property type="entry name" value="Cytochrome P450"/>
    <property type="match status" value="1"/>
</dbReference>
<evidence type="ECO:0000256" key="5">
    <source>
        <dbReference type="ARBA" id="ARBA00023002"/>
    </source>
</evidence>
<gene>
    <name evidence="11" type="ORF">QN277_019050</name>
</gene>
<comment type="caution">
    <text evidence="11">The sequence shown here is derived from an EMBL/GenBank/DDBJ whole genome shotgun (WGS) entry which is preliminary data.</text>
</comment>
<dbReference type="GO" id="GO:0004497">
    <property type="term" value="F:monooxygenase activity"/>
    <property type="evidence" value="ECO:0007669"/>
    <property type="project" value="UniProtKB-KW"/>
</dbReference>
<evidence type="ECO:0000313" key="12">
    <source>
        <dbReference type="Proteomes" id="UP001293593"/>
    </source>
</evidence>
<feature type="chain" id="PRO_5041972408" description="Cytochrome P450" evidence="10">
    <location>
        <begin position="26"/>
        <end position="501"/>
    </location>
</feature>
<evidence type="ECO:0000256" key="8">
    <source>
        <dbReference type="PIRSR" id="PIRSR602401-1"/>
    </source>
</evidence>
<dbReference type="InterPro" id="IPR002401">
    <property type="entry name" value="Cyt_P450_E_grp-I"/>
</dbReference>
<dbReference type="Pfam" id="PF00067">
    <property type="entry name" value="p450"/>
    <property type="match status" value="1"/>
</dbReference>
<keyword evidence="7 9" id="KW-0503">Monooxygenase</keyword>
<dbReference type="AlphaFoldDB" id="A0AAE1JSK1"/>
<dbReference type="EMBL" id="JAWXYG010000004">
    <property type="protein sequence ID" value="KAK4276060.1"/>
    <property type="molecule type" value="Genomic_DNA"/>
</dbReference>
<comment type="cofactor">
    <cofactor evidence="1 8">
        <name>heme</name>
        <dbReference type="ChEBI" id="CHEBI:30413"/>
    </cofactor>
</comment>
<dbReference type="GO" id="GO:0020037">
    <property type="term" value="F:heme binding"/>
    <property type="evidence" value="ECO:0007669"/>
    <property type="project" value="InterPro"/>
</dbReference>
<comment type="similarity">
    <text evidence="2 9">Belongs to the cytochrome P450 family.</text>
</comment>
<sequence>MEIQIPYSILFTFLCFLLMIHKLLASKKSLRALPPGPWKLPLIGNLHQIGSLPHQSFRDLANKYGPLMHLQLGHVSHVIVSSPEVAKQVMKTHDTIFANRPKIIASEIFAYDSTDVVFSPYGNYWRQLRKICNLELLSSNRVQTFRKIREEEVSALVNDIRHHVEFGSVVNLTQKLYPLTNSIVARAAFGKKTDNVEDALLAVMCAVEILSGLSISDLYPSLKLLRTISGTKAKIEKAHQELDRVLTNILNDHLGEKNGDVGGEGDNEEDLVDVLLRIQKENDLEVPFTLDNIKAILLNMFVGGTETSATTIDWAMAEMMKNPEIKKKAQQEVRRVYGKKGYVDESQLGQLKYVALVIQETFRLHPPSVLLVPRENTEKCQINGYEIPLKTRVMVNVWAIGRHPDYWNEPEKFQPERFIDSSIDYKGTNFEFIPFGAGRRICPGISFATPILQLVIANLLYHFDWKLPNGEKHEQMDMTEKFAAAVKRKNNLCLVPNVYCP</sequence>
<dbReference type="PRINTS" id="PR00385">
    <property type="entry name" value="P450"/>
</dbReference>
<dbReference type="PRINTS" id="PR00463">
    <property type="entry name" value="EP450I"/>
</dbReference>
<accession>A0AAE1JSK1</accession>
<dbReference type="InterPro" id="IPR017972">
    <property type="entry name" value="Cyt_P450_CS"/>
</dbReference>
<evidence type="ECO:0000313" key="11">
    <source>
        <dbReference type="EMBL" id="KAK4276060.1"/>
    </source>
</evidence>
<evidence type="ECO:0008006" key="13">
    <source>
        <dbReference type="Google" id="ProtNLM"/>
    </source>
</evidence>
<dbReference type="InterPro" id="IPR036396">
    <property type="entry name" value="Cyt_P450_sf"/>
</dbReference>
<evidence type="ECO:0000256" key="10">
    <source>
        <dbReference type="SAM" id="SignalP"/>
    </source>
</evidence>
<dbReference type="SUPFAM" id="SSF48264">
    <property type="entry name" value="Cytochrome P450"/>
    <property type="match status" value="1"/>
</dbReference>
<keyword evidence="5 9" id="KW-0560">Oxidoreductase</keyword>
<dbReference type="Proteomes" id="UP001293593">
    <property type="component" value="Unassembled WGS sequence"/>
</dbReference>
<keyword evidence="6 8" id="KW-0408">Iron</keyword>
<keyword evidence="12" id="KW-1185">Reference proteome</keyword>
<keyword evidence="10" id="KW-0732">Signal</keyword>
<dbReference type="PANTHER" id="PTHR47955">
    <property type="entry name" value="CYTOCHROME P450 FAMILY 71 PROTEIN"/>
    <property type="match status" value="1"/>
</dbReference>
<evidence type="ECO:0000256" key="3">
    <source>
        <dbReference type="ARBA" id="ARBA00022617"/>
    </source>
</evidence>
<proteinExistence type="inferred from homology"/>
<name>A0AAE1JSK1_9FABA</name>
<feature type="signal peptide" evidence="10">
    <location>
        <begin position="1"/>
        <end position="25"/>
    </location>
</feature>
<evidence type="ECO:0000256" key="1">
    <source>
        <dbReference type="ARBA" id="ARBA00001971"/>
    </source>
</evidence>
<keyword evidence="3 8" id="KW-0349">Heme</keyword>
<evidence type="ECO:0000256" key="2">
    <source>
        <dbReference type="ARBA" id="ARBA00010617"/>
    </source>
</evidence>
<dbReference type="GO" id="GO:0005506">
    <property type="term" value="F:iron ion binding"/>
    <property type="evidence" value="ECO:0007669"/>
    <property type="project" value="InterPro"/>
</dbReference>
<dbReference type="PANTHER" id="PTHR47955:SF8">
    <property type="entry name" value="CYTOCHROME P450 71D11-LIKE"/>
    <property type="match status" value="1"/>
</dbReference>
<reference evidence="11" key="1">
    <citation type="submission" date="2023-10" db="EMBL/GenBank/DDBJ databases">
        <title>Chromosome-level genome of the transformable northern wattle, Acacia crassicarpa.</title>
        <authorList>
            <person name="Massaro I."/>
            <person name="Sinha N.R."/>
            <person name="Poethig S."/>
            <person name="Leichty A.R."/>
        </authorList>
    </citation>
    <scope>NUCLEOTIDE SEQUENCE</scope>
    <source>
        <strain evidence="11">Acra3RX</strain>
        <tissue evidence="11">Leaf</tissue>
    </source>
</reference>
<keyword evidence="4 8" id="KW-0479">Metal-binding</keyword>
<evidence type="ECO:0000256" key="7">
    <source>
        <dbReference type="ARBA" id="ARBA00023033"/>
    </source>
</evidence>